<reference evidence="2" key="2">
    <citation type="submission" date="2025-08" db="UniProtKB">
        <authorList>
            <consortium name="RefSeq"/>
        </authorList>
    </citation>
    <scope>IDENTIFICATION</scope>
    <source>
        <tissue evidence="2">Leaf</tissue>
    </source>
</reference>
<name>A0AC58RSI2_TOBAC</name>
<proteinExistence type="predicted"/>
<keyword evidence="1" id="KW-1185">Reference proteome</keyword>
<dbReference type="RefSeq" id="XP_075075695.1">
    <property type="nucleotide sequence ID" value="XM_075219594.1"/>
</dbReference>
<organism evidence="1 2">
    <name type="scientific">Nicotiana tabacum</name>
    <name type="common">Common tobacco</name>
    <dbReference type="NCBI Taxonomy" id="4097"/>
    <lineage>
        <taxon>Eukaryota</taxon>
        <taxon>Viridiplantae</taxon>
        <taxon>Streptophyta</taxon>
        <taxon>Embryophyta</taxon>
        <taxon>Tracheophyta</taxon>
        <taxon>Spermatophyta</taxon>
        <taxon>Magnoliopsida</taxon>
        <taxon>eudicotyledons</taxon>
        <taxon>Gunneridae</taxon>
        <taxon>Pentapetalae</taxon>
        <taxon>asterids</taxon>
        <taxon>lamiids</taxon>
        <taxon>Solanales</taxon>
        <taxon>Solanaceae</taxon>
        <taxon>Nicotianoideae</taxon>
        <taxon>Nicotianeae</taxon>
        <taxon>Nicotiana</taxon>
    </lineage>
</organism>
<reference evidence="1" key="1">
    <citation type="journal article" date="2014" name="Nat. Commun.">
        <title>The tobacco genome sequence and its comparison with those of tomato and potato.</title>
        <authorList>
            <person name="Sierro N."/>
            <person name="Battey J.N."/>
            <person name="Ouadi S."/>
            <person name="Bakaher N."/>
            <person name="Bovet L."/>
            <person name="Willig A."/>
            <person name="Goepfert S."/>
            <person name="Peitsch M.C."/>
            <person name="Ivanov N.V."/>
        </authorList>
    </citation>
    <scope>NUCLEOTIDE SEQUENCE [LARGE SCALE GENOMIC DNA]</scope>
</reference>
<protein>
    <submittedName>
        <fullName evidence="2">Mitochondrial protein AtMg00860</fullName>
    </submittedName>
</protein>
<sequence length="162" mass="18107">MAFELLVQHQLLAKKSKCVFVAKRFEYLGCYISAQGVSIDPRKVKAVRSWPEPQSVTQLRGFLGLAGYYRRFSRSYGVISKPLTDMLIKDRHVTTSPILILLYFSLIFMVETDACDMGIGAVKENKAVDALSRLPLVKLATMTLSTMKTDLFGADHEKLGQG</sequence>
<evidence type="ECO:0000313" key="1">
    <source>
        <dbReference type="Proteomes" id="UP000790787"/>
    </source>
</evidence>
<gene>
    <name evidence="2" type="primary">LOC142162796</name>
</gene>
<evidence type="ECO:0000313" key="2">
    <source>
        <dbReference type="RefSeq" id="XP_075075695.1"/>
    </source>
</evidence>
<dbReference type="Proteomes" id="UP000790787">
    <property type="component" value="Chromosome 1"/>
</dbReference>
<accession>A0AC58RSI2</accession>